<dbReference type="SUPFAM" id="SSF69349">
    <property type="entry name" value="Phage fibre proteins"/>
    <property type="match status" value="1"/>
</dbReference>
<proteinExistence type="predicted"/>
<keyword evidence="2" id="KW-1185">Reference proteome</keyword>
<protein>
    <recommendedName>
        <fullName evidence="3">Gp5/Type VI secretion system Vgr protein OB-fold domain-containing protein</fullName>
    </recommendedName>
</protein>
<accession>A0A1L4BTR9</accession>
<reference evidence="1 2" key="1">
    <citation type="journal article" date="2016" name="Appl. Environ. Microbiol.">
        <title>Whole genome relationships among Francisella bacteria of diverse origin define new species and provide specific regions for detection.</title>
        <authorList>
            <person name="Challacombe J.F."/>
            <person name="Petersen J.M."/>
            <person name="Gallegos-Graves V."/>
            <person name="Hodge D."/>
            <person name="Pillai S."/>
            <person name="Kuske C.R."/>
        </authorList>
    </citation>
    <scope>NUCLEOTIDE SEQUENCE [LARGE SCALE GENOMIC DNA]</scope>
    <source>
        <strain evidence="2">TX07-7310</strain>
    </source>
</reference>
<dbReference type="AlphaFoldDB" id="A0A1L4BTR9"/>
<dbReference type="Gene3D" id="2.30.110.50">
    <property type="match status" value="1"/>
</dbReference>
<dbReference type="SUPFAM" id="SSF69255">
    <property type="entry name" value="gp5 N-terminal domain-like"/>
    <property type="match status" value="1"/>
</dbReference>
<dbReference type="InterPro" id="IPR037026">
    <property type="entry name" value="Vgr_OB-fold_dom_sf"/>
</dbReference>
<evidence type="ECO:0000313" key="1">
    <source>
        <dbReference type="EMBL" id="API87214.1"/>
    </source>
</evidence>
<gene>
    <name evidence="1" type="ORF">F7310_07495</name>
</gene>
<evidence type="ECO:0000313" key="2">
    <source>
        <dbReference type="Proteomes" id="UP000184222"/>
    </source>
</evidence>
<dbReference type="EMBL" id="CP016796">
    <property type="protein sequence ID" value="API87214.1"/>
    <property type="molecule type" value="Genomic_DNA"/>
</dbReference>
<sequence length="871" mass="96772">MKIKLKVNGVNDDTIAVLDYAYESEISSPYTCEVSFSSSNSSLNSSDFMYQQSTLEVSFDDGSSANNIYGIVTEFNQLDEVGDSYEYKIIIEPEIVKLKNQKATNVFLNMSIDEIVKECFAKANLIYYKIELSNPDQYPKREFVFQYQETYFDFISRWLEYEGIYYYFDFESVDKKSSNKHKSNKHNFIILTDQSNSAKVIPSNNEGTLSYDKNALISNNTSTKNYVMSFFAYTSTVPKKLTLNGYDYENDSQTMSQTKQISSTGLGDVTIFDENAIDDDSIKRIINIRCQGMACMEHVFMGSTNLSNMNVGRYFKLTNHFRKDYNNSYFITAVSQTFSQRALFLSKFSNENEKGDDMQLVTTDFKAIPLKTQYRPQLLTPVKKIDGVIPAIIDSEKDDDSLYLDDQGRYKIKFLHSDDEPGKGSGWIRKVESFLGNKLGSKSDYKSDKESKNEYGTSIPLHKGVEVSVGFEYGNPDKPIIVGAVQNSSHGNLITEKNSDQGYAFKSAQGNFVEFSDEKGEEYVKIYSPFGESFHTVGYTDLDKYWDNSIDWIWGGIPEGGKPDEEEVASLDYSEKAGVTIAGSSYSNIIGDSFSVTHGDSYTATMGKFDIDLHLGAGMNEFNLVGEKVDVTAASLMLDSTNIIGAAAEINNYGGIRFESETAIKKYTFEKYTFPVGHLKEAPDVIETVEGNHIETVGGSYTETVTKNYNTSAGQMIYFGAKRIKLQYSISENLPPGSVSTSMYPNIDIKSRSVGITANRYESRGLLSFIDVSKTQIMLRFGNNSIYLNERGIQLASGPTVGITLTPNGITTSGITGHNLAGQNAEVAQGLAQVEAEQEAGLAEEQENRSFAAKCRALATSVIAGIVGASG</sequence>
<dbReference type="OrthoDB" id="9762420at2"/>
<dbReference type="Gene3D" id="2.40.50.230">
    <property type="entry name" value="Gp5 N-terminal domain"/>
    <property type="match status" value="1"/>
</dbReference>
<evidence type="ECO:0008006" key="3">
    <source>
        <dbReference type="Google" id="ProtNLM"/>
    </source>
</evidence>
<dbReference type="InterPro" id="IPR017847">
    <property type="entry name" value="T6SS_RhsGE_Vgr_subset"/>
</dbReference>
<dbReference type="Gene3D" id="3.55.50.10">
    <property type="entry name" value="Baseplate protein-like domains"/>
    <property type="match status" value="1"/>
</dbReference>
<dbReference type="NCBIfam" id="TIGR01646">
    <property type="entry name" value="vgr_GE"/>
    <property type="match status" value="1"/>
</dbReference>
<dbReference type="InterPro" id="IPR006533">
    <property type="entry name" value="T6SS_Vgr_RhsGE"/>
</dbReference>
<dbReference type="Proteomes" id="UP000184222">
    <property type="component" value="Chromosome"/>
</dbReference>
<organism evidence="1 2">
    <name type="scientific">Francisella uliginis</name>
    <dbReference type="NCBI Taxonomy" id="573570"/>
    <lineage>
        <taxon>Bacteria</taxon>
        <taxon>Pseudomonadati</taxon>
        <taxon>Pseudomonadota</taxon>
        <taxon>Gammaproteobacteria</taxon>
        <taxon>Thiotrichales</taxon>
        <taxon>Francisellaceae</taxon>
        <taxon>Francisella</taxon>
    </lineage>
</organism>
<dbReference type="Gene3D" id="4.10.220.110">
    <property type="match status" value="1"/>
</dbReference>
<dbReference type="NCBIfam" id="TIGR03361">
    <property type="entry name" value="VI_Rhs_Vgr"/>
    <property type="match status" value="1"/>
</dbReference>
<dbReference type="Pfam" id="PF05954">
    <property type="entry name" value="Phage_GPD"/>
    <property type="match status" value="1"/>
</dbReference>
<dbReference type="SUPFAM" id="SSF69279">
    <property type="entry name" value="Phage tail proteins"/>
    <property type="match status" value="2"/>
</dbReference>
<dbReference type="KEGG" id="frx:F7310_07495"/>
<name>A0A1L4BTR9_9GAMM</name>
<dbReference type="STRING" id="573570.F7310_07495"/>
<dbReference type="RefSeq" id="WP_072712937.1">
    <property type="nucleotide sequence ID" value="NZ_CP016796.1"/>
</dbReference>